<dbReference type="Proteomes" id="UP001222325">
    <property type="component" value="Unassembled WGS sequence"/>
</dbReference>
<evidence type="ECO:0000313" key="2">
    <source>
        <dbReference type="Proteomes" id="UP001222325"/>
    </source>
</evidence>
<name>A0AAD6XN83_9AGAR</name>
<accession>A0AAD6XN83</accession>
<gene>
    <name evidence="1" type="ORF">B0H15DRAFT_434670</name>
</gene>
<protein>
    <submittedName>
        <fullName evidence="1">Uncharacterized protein</fullName>
    </submittedName>
</protein>
<organism evidence="1 2">
    <name type="scientific">Mycena belliarum</name>
    <dbReference type="NCBI Taxonomy" id="1033014"/>
    <lineage>
        <taxon>Eukaryota</taxon>
        <taxon>Fungi</taxon>
        <taxon>Dikarya</taxon>
        <taxon>Basidiomycota</taxon>
        <taxon>Agaricomycotina</taxon>
        <taxon>Agaricomycetes</taxon>
        <taxon>Agaricomycetidae</taxon>
        <taxon>Agaricales</taxon>
        <taxon>Marasmiineae</taxon>
        <taxon>Mycenaceae</taxon>
        <taxon>Mycena</taxon>
    </lineage>
</organism>
<comment type="caution">
    <text evidence="1">The sequence shown here is derived from an EMBL/GenBank/DDBJ whole genome shotgun (WGS) entry which is preliminary data.</text>
</comment>
<sequence length="324" mass="35014">MAVGLATTIHDAELPCSSSRSFHRPQTPAFVDDTKDGTESMMSSVCGDSLLPQAKRELICSRRVAGLAASPSFPYQDVSNRVTPSTSDEAQVAEVCGLHVALIYTNVIGMLLSALHIVGFATVLYILEQDALQPFTAVSLHSGDDGTDGGRISRKADLRSGPGSAVAAFGMHRRCLNSSRSWSWASPSRVRAMTLLSEIMASEFQREFIALTVRRQVEIVVPSALDAALRLRVSLRLPAIRGSQFYARETNHALRCTIGQAVCLACCVQRPSQLSITTLRVNGLALWGESSTGSVEYARCVALAQWRLGWGVRPSCQASHCFAK</sequence>
<dbReference type="AlphaFoldDB" id="A0AAD6XN83"/>
<reference evidence="1" key="1">
    <citation type="submission" date="2023-03" db="EMBL/GenBank/DDBJ databases">
        <title>Massive genome expansion in bonnet fungi (Mycena s.s.) driven by repeated elements and novel gene families across ecological guilds.</title>
        <authorList>
            <consortium name="Lawrence Berkeley National Laboratory"/>
            <person name="Harder C.B."/>
            <person name="Miyauchi S."/>
            <person name="Viragh M."/>
            <person name="Kuo A."/>
            <person name="Thoen E."/>
            <person name="Andreopoulos B."/>
            <person name="Lu D."/>
            <person name="Skrede I."/>
            <person name="Drula E."/>
            <person name="Henrissat B."/>
            <person name="Morin E."/>
            <person name="Kohler A."/>
            <person name="Barry K."/>
            <person name="LaButti K."/>
            <person name="Morin E."/>
            <person name="Salamov A."/>
            <person name="Lipzen A."/>
            <person name="Mereny Z."/>
            <person name="Hegedus B."/>
            <person name="Baldrian P."/>
            <person name="Stursova M."/>
            <person name="Weitz H."/>
            <person name="Taylor A."/>
            <person name="Grigoriev I.V."/>
            <person name="Nagy L.G."/>
            <person name="Martin F."/>
            <person name="Kauserud H."/>
        </authorList>
    </citation>
    <scope>NUCLEOTIDE SEQUENCE</scope>
    <source>
        <strain evidence="1">CBHHK173m</strain>
    </source>
</reference>
<dbReference type="EMBL" id="JARJCN010000043">
    <property type="protein sequence ID" value="KAJ7082923.1"/>
    <property type="molecule type" value="Genomic_DNA"/>
</dbReference>
<proteinExistence type="predicted"/>
<keyword evidence="2" id="KW-1185">Reference proteome</keyword>
<evidence type="ECO:0000313" key="1">
    <source>
        <dbReference type="EMBL" id="KAJ7082923.1"/>
    </source>
</evidence>